<dbReference type="Proteomes" id="UP001596391">
    <property type="component" value="Unassembled WGS sequence"/>
</dbReference>
<feature type="chain" id="PRO_5045771644" evidence="2">
    <location>
        <begin position="18"/>
        <end position="401"/>
    </location>
</feature>
<proteinExistence type="predicted"/>
<accession>A0ABW1ZE93</accession>
<evidence type="ECO:0000313" key="5">
    <source>
        <dbReference type="Proteomes" id="UP001596391"/>
    </source>
</evidence>
<reference evidence="5" key="1">
    <citation type="journal article" date="2019" name="Int. J. Syst. Evol. Microbiol.">
        <title>The Global Catalogue of Microorganisms (GCM) 10K type strain sequencing project: providing services to taxonomists for standard genome sequencing and annotation.</title>
        <authorList>
            <consortium name="The Broad Institute Genomics Platform"/>
            <consortium name="The Broad Institute Genome Sequencing Center for Infectious Disease"/>
            <person name="Wu L."/>
            <person name="Ma J."/>
        </authorList>
    </citation>
    <scope>NUCLEOTIDE SEQUENCE [LARGE SCALE GENOMIC DNA]</scope>
    <source>
        <strain evidence="5">CGMCC 1.16026</strain>
    </source>
</reference>
<dbReference type="Pfam" id="PF13290">
    <property type="entry name" value="CHB_HEX_C_1"/>
    <property type="match status" value="1"/>
</dbReference>
<protein>
    <submittedName>
        <fullName evidence="4">Chitobiase/beta-hexosaminidase C-terminal domain-containing protein</fullName>
    </submittedName>
</protein>
<evidence type="ECO:0000313" key="4">
    <source>
        <dbReference type="EMBL" id="MFC6647404.1"/>
    </source>
</evidence>
<evidence type="ECO:0000256" key="1">
    <source>
        <dbReference type="SAM" id="MobiDB-lite"/>
    </source>
</evidence>
<sequence>MKPAVALAFLFSAVATAQFSATPGIPPEAQASMAMMAAQQQAMTIQNSAQLMAMAMNQMIGMNMQASMVFMSQMSSLHLANQQNMIFITQMSNIQHERAMLNALVRARNLSITDASKVQGVMQMASLSSSPAALKRMNGLYRTAALASGGQEAAQKNSTSSAEVSAATVASEPPPMMIRPTFGNALGVEKPTFSAEPGTVNKGTKIKLKSDTHYATLYYTTNGWTPTTHSARYRGPITINNTTHLQVMAIGPNYMRSSVEIADYEVNGTKSEPMETTTQVPTDGILRAGTPLRVSFSKELSSKEAAVGDDPAIVLDDDLKFGGKVIAPKGSKVVAELTNADQGHGLSTPGDLVFEVHGVQVGEKVVPLFGGETMEAKGGKNAIIKQGMTALAFVAADTDVK</sequence>
<feature type="domain" description="GH29D-like beta-sandwich" evidence="3">
    <location>
        <begin position="197"/>
        <end position="258"/>
    </location>
</feature>
<keyword evidence="2" id="KW-0732">Signal</keyword>
<feature type="region of interest" description="Disordered" evidence="1">
    <location>
        <begin position="152"/>
        <end position="176"/>
    </location>
</feature>
<dbReference type="InterPro" id="IPR059177">
    <property type="entry name" value="GH29D-like_dom"/>
</dbReference>
<name>A0ABW1ZE93_9BACT</name>
<organism evidence="4 5">
    <name type="scientific">Granulicella cerasi</name>
    <dbReference type="NCBI Taxonomy" id="741063"/>
    <lineage>
        <taxon>Bacteria</taxon>
        <taxon>Pseudomonadati</taxon>
        <taxon>Acidobacteriota</taxon>
        <taxon>Terriglobia</taxon>
        <taxon>Terriglobales</taxon>
        <taxon>Acidobacteriaceae</taxon>
        <taxon>Granulicella</taxon>
    </lineage>
</organism>
<feature type="compositionally biased region" description="Low complexity" evidence="1">
    <location>
        <begin position="158"/>
        <end position="171"/>
    </location>
</feature>
<evidence type="ECO:0000256" key="2">
    <source>
        <dbReference type="SAM" id="SignalP"/>
    </source>
</evidence>
<feature type="signal peptide" evidence="2">
    <location>
        <begin position="1"/>
        <end position="17"/>
    </location>
</feature>
<evidence type="ECO:0000259" key="3">
    <source>
        <dbReference type="Pfam" id="PF13290"/>
    </source>
</evidence>
<dbReference type="EMBL" id="JBHSWI010000001">
    <property type="protein sequence ID" value="MFC6647404.1"/>
    <property type="molecule type" value="Genomic_DNA"/>
</dbReference>
<gene>
    <name evidence="4" type="ORF">ACFQBQ_17860</name>
</gene>
<dbReference type="RefSeq" id="WP_263370700.1">
    <property type="nucleotide sequence ID" value="NZ_JAGSYD010000002.1"/>
</dbReference>
<keyword evidence="5" id="KW-1185">Reference proteome</keyword>
<comment type="caution">
    <text evidence="4">The sequence shown here is derived from an EMBL/GenBank/DDBJ whole genome shotgun (WGS) entry which is preliminary data.</text>
</comment>